<dbReference type="AlphaFoldDB" id="A0A1X7BW93"/>
<name>A0A1X7BW93_9RHOB</name>
<reference evidence="3 4" key="1">
    <citation type="submission" date="2017-03" db="EMBL/GenBank/DDBJ databases">
        <authorList>
            <person name="Afonso C.L."/>
            <person name="Miller P.J."/>
            <person name="Scott M.A."/>
            <person name="Spackman E."/>
            <person name="Goraichik I."/>
            <person name="Dimitrov K.M."/>
            <person name="Suarez D.L."/>
            <person name="Swayne D.E."/>
        </authorList>
    </citation>
    <scope>NUCLEOTIDE SEQUENCE [LARGE SCALE GENOMIC DNA]</scope>
    <source>
        <strain evidence="3 4">CECT 7745</strain>
    </source>
</reference>
<feature type="transmembrane region" description="Helical" evidence="1">
    <location>
        <begin position="93"/>
        <end position="111"/>
    </location>
</feature>
<keyword evidence="4" id="KW-1185">Reference proteome</keyword>
<evidence type="ECO:0000313" key="3">
    <source>
        <dbReference type="EMBL" id="SMC13760.1"/>
    </source>
</evidence>
<dbReference type="EMBL" id="FWXB01000016">
    <property type="protein sequence ID" value="SMC13760.1"/>
    <property type="molecule type" value="Genomic_DNA"/>
</dbReference>
<feature type="domain" description="DUF1468" evidence="2">
    <location>
        <begin position="13"/>
        <end position="146"/>
    </location>
</feature>
<dbReference type="Proteomes" id="UP000193224">
    <property type="component" value="Unassembled WGS sequence"/>
</dbReference>
<evidence type="ECO:0000259" key="2">
    <source>
        <dbReference type="Pfam" id="PF07331"/>
    </source>
</evidence>
<dbReference type="InterPro" id="IPR009936">
    <property type="entry name" value="DUF1468"/>
</dbReference>
<keyword evidence="1" id="KW-0472">Membrane</keyword>
<protein>
    <submittedName>
        <fullName evidence="3">Tripartite tricarboxylate transporter TctB family protein</fullName>
    </submittedName>
</protein>
<sequence length="151" mass="16767">MNRAQHIIPSGIVFFVGVWIAWVSFTQQPSEAFLFPRLISASFVALSGWTFLKALLGWSKIGSGISRQMAVNLAPGLVVALLYVFWLAKALGFYTATALAFFVLLSLYDPAPHDNLKTWSKRGIITACFIAVMYGVFGLLLKVYTPREILF</sequence>
<keyword evidence="1" id="KW-1133">Transmembrane helix</keyword>
<feature type="transmembrane region" description="Helical" evidence="1">
    <location>
        <begin position="37"/>
        <end position="58"/>
    </location>
</feature>
<feature type="transmembrane region" description="Helical" evidence="1">
    <location>
        <begin position="123"/>
        <end position="144"/>
    </location>
</feature>
<organism evidence="3 4">
    <name type="scientific">Roseovarius aestuarii</name>
    <dbReference type="NCBI Taxonomy" id="475083"/>
    <lineage>
        <taxon>Bacteria</taxon>
        <taxon>Pseudomonadati</taxon>
        <taxon>Pseudomonadota</taxon>
        <taxon>Alphaproteobacteria</taxon>
        <taxon>Rhodobacterales</taxon>
        <taxon>Roseobacteraceae</taxon>
        <taxon>Roseovarius</taxon>
    </lineage>
</organism>
<feature type="transmembrane region" description="Helical" evidence="1">
    <location>
        <begin position="7"/>
        <end position="25"/>
    </location>
</feature>
<gene>
    <name evidence="3" type="ORF">ROA7745_03619</name>
</gene>
<evidence type="ECO:0000256" key="1">
    <source>
        <dbReference type="SAM" id="Phobius"/>
    </source>
</evidence>
<accession>A0A1X7BW93</accession>
<dbReference type="OrthoDB" id="7846871at2"/>
<proteinExistence type="predicted"/>
<dbReference type="Pfam" id="PF07331">
    <property type="entry name" value="TctB"/>
    <property type="match status" value="1"/>
</dbReference>
<evidence type="ECO:0000313" key="4">
    <source>
        <dbReference type="Proteomes" id="UP000193224"/>
    </source>
</evidence>
<keyword evidence="1" id="KW-0812">Transmembrane</keyword>
<dbReference type="RefSeq" id="WP_085801689.1">
    <property type="nucleotide sequence ID" value="NZ_FWXB01000016.1"/>
</dbReference>